<sequence length="496" mass="52993">MPWPTASWCAPGPSPRWRWWRISCRAHQYRCSPSENGLPSLPSLPGLPGLLGFHALKPAAWSFCASGELGRLCRPGRLCRRRSSESMRPTGDAVAVGVLAVLLLFIAVNLQAGWVYAVDALLIGLLAVGCVSAALGIRGLTVERTMPSEAFEGDPVTVRLRVLVRRGRRFFIALHDAVPGLTPGAVRIPVCDSRHPAAQSYQTVALRRGVFMVERIDARSSGLAGLFVFRRRLRSPGAMTVFPRYWVLADFPVPGRTGPDITSVPRPDRNGLEVAGVREFRDGDNLRHVHWRSTARRGTLVVREFEHEAADAVALLIDTRAEVYAADGSGQAFEDLVQAAASIVHSVTRSGRPVELIGARGTQVDTAVVGWAQALHWLARVQPHGMLSPLDVYRSAVVSGTPVVICTADPDAPAGLAQQGVPVAAVLVDVVSYAESPQSGGPLRGGSVTAGDVDTGEWDSRVDSDAGEMVLRALGVPVAVLRHGAEVGVCLASLSP</sequence>
<organism evidence="3 4">
    <name type="scientific">Candidatus Segetimicrobium genomatis</name>
    <dbReference type="NCBI Taxonomy" id="2569760"/>
    <lineage>
        <taxon>Bacteria</taxon>
        <taxon>Bacillati</taxon>
        <taxon>Candidatus Sysuimicrobiota</taxon>
        <taxon>Candidatus Sysuimicrobiia</taxon>
        <taxon>Candidatus Sysuimicrobiales</taxon>
        <taxon>Candidatus Segetimicrobiaceae</taxon>
        <taxon>Candidatus Segetimicrobium</taxon>
    </lineage>
</organism>
<evidence type="ECO:0000313" key="4">
    <source>
        <dbReference type="Proteomes" id="UP000319353"/>
    </source>
</evidence>
<feature type="transmembrane region" description="Helical" evidence="1">
    <location>
        <begin position="114"/>
        <end position="137"/>
    </location>
</feature>
<proteinExistence type="predicted"/>
<evidence type="ECO:0000313" key="3">
    <source>
        <dbReference type="EMBL" id="TMI97431.1"/>
    </source>
</evidence>
<protein>
    <submittedName>
        <fullName evidence="3">DUF58 domain-containing protein</fullName>
    </submittedName>
</protein>
<comment type="caution">
    <text evidence="3">The sequence shown here is derived from an EMBL/GenBank/DDBJ whole genome shotgun (WGS) entry which is preliminary data.</text>
</comment>
<dbReference type="EMBL" id="VBAL01000208">
    <property type="protein sequence ID" value="TMI97431.1"/>
    <property type="molecule type" value="Genomic_DNA"/>
</dbReference>
<feature type="domain" description="DUF58" evidence="2">
    <location>
        <begin position="277"/>
        <end position="360"/>
    </location>
</feature>
<name>A0A537KNU7_9BACT</name>
<keyword evidence="1" id="KW-0472">Membrane</keyword>
<dbReference type="Proteomes" id="UP000319353">
    <property type="component" value="Unassembled WGS sequence"/>
</dbReference>
<dbReference type="Pfam" id="PF01882">
    <property type="entry name" value="DUF58"/>
    <property type="match status" value="1"/>
</dbReference>
<keyword evidence="1" id="KW-1133">Transmembrane helix</keyword>
<keyword evidence="1" id="KW-0812">Transmembrane</keyword>
<reference evidence="3 4" key="1">
    <citation type="journal article" date="2019" name="Nat. Microbiol.">
        <title>Mediterranean grassland soil C-N compound turnover is dependent on rainfall and depth, and is mediated by genomically divergent microorganisms.</title>
        <authorList>
            <person name="Diamond S."/>
            <person name="Andeer P.F."/>
            <person name="Li Z."/>
            <person name="Crits-Christoph A."/>
            <person name="Burstein D."/>
            <person name="Anantharaman K."/>
            <person name="Lane K.R."/>
            <person name="Thomas B.C."/>
            <person name="Pan C."/>
            <person name="Northen T.R."/>
            <person name="Banfield J.F."/>
        </authorList>
    </citation>
    <scope>NUCLEOTIDE SEQUENCE [LARGE SCALE GENOMIC DNA]</scope>
    <source>
        <strain evidence="3">NP_4</strain>
    </source>
</reference>
<accession>A0A537KNU7</accession>
<dbReference type="AlphaFoldDB" id="A0A537KNU7"/>
<dbReference type="PANTHER" id="PTHR34351">
    <property type="entry name" value="SLR1927 PROTEIN-RELATED"/>
    <property type="match status" value="1"/>
</dbReference>
<dbReference type="InterPro" id="IPR002881">
    <property type="entry name" value="DUF58"/>
</dbReference>
<evidence type="ECO:0000259" key="2">
    <source>
        <dbReference type="Pfam" id="PF01882"/>
    </source>
</evidence>
<evidence type="ECO:0000256" key="1">
    <source>
        <dbReference type="SAM" id="Phobius"/>
    </source>
</evidence>
<feature type="transmembrane region" description="Helical" evidence="1">
    <location>
        <begin position="90"/>
        <end position="108"/>
    </location>
</feature>
<dbReference type="PANTHER" id="PTHR34351:SF1">
    <property type="entry name" value="SLR1927 PROTEIN"/>
    <property type="match status" value="1"/>
</dbReference>
<gene>
    <name evidence="3" type="ORF">E6H01_13195</name>
</gene>